<proteinExistence type="predicted"/>
<sequence length="482" mass="57662">MIKLFEKHEDEKYIIIKILFIKISVRKKSSKSDIDFIAQWIPIRSLRDSIKNIYYEINRKLDNNTKYFNANMQYSFYNFNKYKEELLKQKSKNREKIKVIFLIPESAKFGMESIYYSMLESEIFDPYILVVHPRDNFFDENQTYFKEAIESYNLFKERGYRTLFAYNMENMKAIDIENFKPDIIFINNPNMFSLGVFKNININLKYLTCYINYSINVASLDDYHYNNSSINTCYKMFAETYYCYKKHMNINNGFNTVLTGYPKLDSYKKDIKECIIPKKIDNGNKIVIYAPHWTIGKTDTLIRLGTFNLYHKYFMKLLKENPNINFVFKPHPSLRDRIIDYKIMDIEYYENYIKEWNNSNNGIYISDGEYIDLFRKSSCLITDSGSFIAEYLPSENPCIYLINPEKENLIENTFNDFAKPIVNSYYLCYNEEDINKYFNEIIIKENDYMKDKRLNLIKDSFINIGSAGKIITEYLSDIFVNK</sequence>
<dbReference type="AlphaFoldDB" id="A0A5C8D3U4"/>
<evidence type="ECO:0000313" key="2">
    <source>
        <dbReference type="Proteomes" id="UP000324638"/>
    </source>
</evidence>
<name>A0A5C8D3U4_9SPIR</name>
<dbReference type="RefSeq" id="WP_147738306.1">
    <property type="nucleotide sequence ID" value="NZ_SAXU01000001.1"/>
</dbReference>
<dbReference type="SUPFAM" id="SSF53756">
    <property type="entry name" value="UDP-Glycosyltransferase/glycogen phosphorylase"/>
    <property type="match status" value="1"/>
</dbReference>
<gene>
    <name evidence="1" type="ORF">EPJ79_02430</name>
</gene>
<dbReference type="InterPro" id="IPR043148">
    <property type="entry name" value="TagF_C"/>
</dbReference>
<reference evidence="1 2" key="1">
    <citation type="journal article" date="1992" name="Lakartidningen">
        <title>[Penicillin V and not amoxicillin is the first choice preparation in acute otitis].</title>
        <authorList>
            <person name="Kamme C."/>
            <person name="Lundgren K."/>
            <person name="Prellner K."/>
        </authorList>
    </citation>
    <scope>NUCLEOTIDE SEQUENCE [LARGE SCALE GENOMIC DNA]</scope>
    <source>
        <strain evidence="1 2">513A</strain>
    </source>
</reference>
<comment type="caution">
    <text evidence="1">The sequence shown here is derived from an EMBL/GenBank/DDBJ whole genome shotgun (WGS) entry which is preliminary data.</text>
</comment>
<dbReference type="EMBL" id="SAXU01000001">
    <property type="protein sequence ID" value="TXJ20034.1"/>
    <property type="molecule type" value="Genomic_DNA"/>
</dbReference>
<protein>
    <recommendedName>
        <fullName evidence="3">CDP-glycerol--glycerophosphate glycerophosphotransferase</fullName>
    </recommendedName>
</protein>
<accession>A0A5C8D3U4</accession>
<organism evidence="1 2">
    <name type="scientific">Brachyspira aalborgi</name>
    <dbReference type="NCBI Taxonomy" id="29522"/>
    <lineage>
        <taxon>Bacteria</taxon>
        <taxon>Pseudomonadati</taxon>
        <taxon>Spirochaetota</taxon>
        <taxon>Spirochaetia</taxon>
        <taxon>Brachyspirales</taxon>
        <taxon>Brachyspiraceae</taxon>
        <taxon>Brachyspira</taxon>
    </lineage>
</organism>
<dbReference type="Proteomes" id="UP000324638">
    <property type="component" value="Unassembled WGS sequence"/>
</dbReference>
<dbReference type="Gene3D" id="3.40.50.12580">
    <property type="match status" value="1"/>
</dbReference>
<evidence type="ECO:0000313" key="1">
    <source>
        <dbReference type="EMBL" id="TXJ20034.1"/>
    </source>
</evidence>
<evidence type="ECO:0008006" key="3">
    <source>
        <dbReference type="Google" id="ProtNLM"/>
    </source>
</evidence>